<evidence type="ECO:0000256" key="1">
    <source>
        <dbReference type="ARBA" id="ARBA00004236"/>
    </source>
</evidence>
<dbReference type="InterPro" id="IPR004089">
    <property type="entry name" value="MCPsignal_dom"/>
</dbReference>
<accession>A0ABX1ZCQ8</accession>
<feature type="domain" description="HAMP" evidence="9">
    <location>
        <begin position="233"/>
        <end position="285"/>
    </location>
</feature>
<keyword evidence="3 7" id="KW-0472">Membrane</keyword>
<proteinExistence type="inferred from homology"/>
<dbReference type="Pfam" id="PF12729">
    <property type="entry name" value="4HB_MCP_1"/>
    <property type="match status" value="1"/>
</dbReference>
<dbReference type="SUPFAM" id="SSF58104">
    <property type="entry name" value="Methyl-accepting chemotaxis protein (MCP) signaling domain"/>
    <property type="match status" value="1"/>
</dbReference>
<name>A0ABX1ZCQ8_9BACL</name>
<dbReference type="CDD" id="cd11386">
    <property type="entry name" value="MCP_signal"/>
    <property type="match status" value="1"/>
</dbReference>
<dbReference type="PROSITE" id="PS50885">
    <property type="entry name" value="HAMP"/>
    <property type="match status" value="1"/>
</dbReference>
<dbReference type="InterPro" id="IPR047347">
    <property type="entry name" value="YvaQ-like_sensor"/>
</dbReference>
<evidence type="ECO:0000313" key="10">
    <source>
        <dbReference type="EMBL" id="NOU91123.1"/>
    </source>
</evidence>
<evidence type="ECO:0000259" key="9">
    <source>
        <dbReference type="PROSITE" id="PS50885"/>
    </source>
</evidence>
<feature type="domain" description="Methyl-accepting transducer" evidence="8">
    <location>
        <begin position="304"/>
        <end position="575"/>
    </location>
</feature>
<keyword evidence="7" id="KW-0812">Transmembrane</keyword>
<dbReference type="SMART" id="SM00304">
    <property type="entry name" value="HAMP"/>
    <property type="match status" value="1"/>
</dbReference>
<evidence type="ECO:0000256" key="4">
    <source>
        <dbReference type="ARBA" id="ARBA00023224"/>
    </source>
</evidence>
<dbReference type="EMBL" id="WHOC01000183">
    <property type="protein sequence ID" value="NOU91123.1"/>
    <property type="molecule type" value="Genomic_DNA"/>
</dbReference>
<dbReference type="Proteomes" id="UP000658690">
    <property type="component" value="Unassembled WGS sequence"/>
</dbReference>
<dbReference type="InterPro" id="IPR024478">
    <property type="entry name" value="HlyB_4HB_MCP"/>
</dbReference>
<evidence type="ECO:0000313" key="11">
    <source>
        <dbReference type="Proteomes" id="UP000658690"/>
    </source>
</evidence>
<evidence type="ECO:0000259" key="8">
    <source>
        <dbReference type="PROSITE" id="PS50111"/>
    </source>
</evidence>
<comment type="subcellular location">
    <subcellularLocation>
        <location evidence="1">Cell membrane</location>
    </subcellularLocation>
</comment>
<evidence type="ECO:0000256" key="2">
    <source>
        <dbReference type="ARBA" id="ARBA00022475"/>
    </source>
</evidence>
<keyword evidence="11" id="KW-1185">Reference proteome</keyword>
<dbReference type="InterPro" id="IPR004090">
    <property type="entry name" value="Chemotax_Me-accpt_rcpt"/>
</dbReference>
<dbReference type="CDD" id="cd06225">
    <property type="entry name" value="HAMP"/>
    <property type="match status" value="1"/>
</dbReference>
<comment type="similarity">
    <text evidence="5">Belongs to the methyl-accepting chemotaxis (MCP) protein family.</text>
</comment>
<organism evidence="10 11">
    <name type="scientific">Paenibacillus germinis</name>
    <dbReference type="NCBI Taxonomy" id="2654979"/>
    <lineage>
        <taxon>Bacteria</taxon>
        <taxon>Bacillati</taxon>
        <taxon>Bacillota</taxon>
        <taxon>Bacilli</taxon>
        <taxon>Bacillales</taxon>
        <taxon>Paenibacillaceae</taxon>
        <taxon>Paenibacillus</taxon>
    </lineage>
</organism>
<evidence type="ECO:0000256" key="3">
    <source>
        <dbReference type="ARBA" id="ARBA00023136"/>
    </source>
</evidence>
<keyword evidence="7" id="KW-1133">Transmembrane helix</keyword>
<evidence type="ECO:0000256" key="7">
    <source>
        <dbReference type="SAM" id="Phobius"/>
    </source>
</evidence>
<evidence type="ECO:0000256" key="6">
    <source>
        <dbReference type="PROSITE-ProRule" id="PRU00284"/>
    </source>
</evidence>
<dbReference type="PRINTS" id="PR00260">
    <property type="entry name" value="CHEMTRNSDUCR"/>
</dbReference>
<dbReference type="SMART" id="SM00283">
    <property type="entry name" value="MA"/>
    <property type="match status" value="1"/>
</dbReference>
<keyword evidence="4 6" id="KW-0807">Transducer</keyword>
<gene>
    <name evidence="10" type="ORF">GC102_36155</name>
</gene>
<dbReference type="InterPro" id="IPR003660">
    <property type="entry name" value="HAMP_dom"/>
</dbReference>
<dbReference type="PANTHER" id="PTHR32089:SF112">
    <property type="entry name" value="LYSOZYME-LIKE PROTEIN-RELATED"/>
    <property type="match status" value="1"/>
</dbReference>
<feature type="transmembrane region" description="Helical" evidence="7">
    <location>
        <begin position="34"/>
        <end position="56"/>
    </location>
</feature>
<feature type="transmembrane region" description="Helical" evidence="7">
    <location>
        <begin position="211"/>
        <end position="235"/>
    </location>
</feature>
<dbReference type="PROSITE" id="PS50111">
    <property type="entry name" value="CHEMOTAXIS_TRANSDUC_2"/>
    <property type="match status" value="1"/>
</dbReference>
<dbReference type="PANTHER" id="PTHR32089">
    <property type="entry name" value="METHYL-ACCEPTING CHEMOTAXIS PROTEIN MCPB"/>
    <property type="match status" value="1"/>
</dbReference>
<dbReference type="CDD" id="cd19411">
    <property type="entry name" value="MCP2201-like_sensor"/>
    <property type="match status" value="1"/>
</dbReference>
<dbReference type="Pfam" id="PF00015">
    <property type="entry name" value="MCPsignal"/>
    <property type="match status" value="1"/>
</dbReference>
<dbReference type="Gene3D" id="6.10.340.10">
    <property type="match status" value="1"/>
</dbReference>
<dbReference type="Gene3D" id="1.10.287.950">
    <property type="entry name" value="Methyl-accepting chemotaxis protein"/>
    <property type="match status" value="1"/>
</dbReference>
<reference evidence="10 11" key="1">
    <citation type="submission" date="2019-10" db="EMBL/GenBank/DDBJ databases">
        <title>Description of Paenibacillus choica sp. nov.</title>
        <authorList>
            <person name="Carlier A."/>
            <person name="Qi S."/>
        </authorList>
    </citation>
    <scope>NUCLEOTIDE SEQUENCE [LARGE SCALE GENOMIC DNA]</scope>
    <source>
        <strain evidence="10 11">LMG 31460</strain>
    </source>
</reference>
<comment type="caution">
    <text evidence="10">The sequence shown here is derived from an EMBL/GenBank/DDBJ whole genome shotgun (WGS) entry which is preliminary data.</text>
</comment>
<protein>
    <submittedName>
        <fullName evidence="10">HAMP domain-containing protein</fullName>
    </submittedName>
</protein>
<evidence type="ECO:0000256" key="5">
    <source>
        <dbReference type="ARBA" id="ARBA00029447"/>
    </source>
</evidence>
<dbReference type="RefSeq" id="WP_171693816.1">
    <property type="nucleotide sequence ID" value="NZ_WHOC01000183.1"/>
</dbReference>
<dbReference type="Pfam" id="PF00672">
    <property type="entry name" value="HAMP"/>
    <property type="match status" value="1"/>
</dbReference>
<sequence>MKFKTKLNAGNLKNVRNMRANLSILRNLKLRFKLLLMNAIAILFLLIVGITGYYYMDKMSSNSTKMYEESLLSVKWINQLKSNFNETEANLLEMMLSTDVKYKVKLKVKLDENSAKNKELVTKLAGIALNQEETDAFKSFEELNLKYRDVIVRTIEHATQNNQVAYQVYNNEVSPQGDKTIEALDKLVLLKEFAAEQFQRSSSADSKTSHWVIILTIVIAIIVMTANALALNMIITMPIRRLQEHMEKAASGDLSIKGDYPYEDEVGKLTGSFNVMTESLRSLVKQIAENALTLSASSEELLASSEQSSMAAKQVAASSQKLSEDFDKQFAGVNQANEAVHQMLTSTKLIDESAQEVAELAEQATQAAQNGKQSVVSIAGQMTEISDAVREVNDVIEALGKNAYKIGEIVNVINEISTQTNLLSLNAAIEAARAGEAGRGFAVVAGEVRKLAEQSSSSARNITQLVSTIQRQINHAVSSMHAGAGKVEVGLSISGKAQESFVHIESSVEKVNAKVESVNTNIHQLVDANLRIEQVMGIVSAVSETGISVSQETSAASQQQMSTTEEIENSAKSLAGLAEELQISLQKFTV</sequence>
<keyword evidence="2" id="KW-1003">Cell membrane</keyword>